<feature type="domain" description="Alanine dehydrogenase/pyridine nucleotide transhydrogenase NAD(H)-binding" evidence="7">
    <location>
        <begin position="185"/>
        <end position="251"/>
    </location>
</feature>
<sequence length="403" mass="41768">MSGNKAVAYKGPGVVEVIDVDYPTFELKDGPGVNPANVGRKVPHGVILRTVATNICGSDQHMVRGRTTAPTDLVLGHEITGEVVEVGSDVEFIKVGDICSVPFNISCGRCRNCKERKTGICLNVNPDRPGSAYGYVDMGGWVGGQAEYVLVPYADWNLLKFPDRDQALEKMLDLTMLSDIFPTGFHGAVTAGVTVGSTVYIAGAGPVGLAAATSAHLLGAAVVIVGDMNADRLAQARTFGCETIDLSQGDPGSQIEQLLGIPEVDCAVDAVGFEAKGHGHGAGEAPATVLNSLMDITAAGGAMGIPGLYVTGDPGGIDAAAQKGALSLSLGTGWAKSLSFTTGQCPVMKYNRGLMMAILHDKVSIAKNVNAKAISLLDAPRGYAEFDAGAATKYVLNPNGYLN</sequence>
<dbReference type="Pfam" id="PF01262">
    <property type="entry name" value="AlaDh_PNT_C"/>
    <property type="match status" value="1"/>
</dbReference>
<reference evidence="9 10" key="1">
    <citation type="submission" date="2018-05" db="EMBL/GenBank/DDBJ databases">
        <title>Genetic diversity of glacier-inhabiting Cryobacterium bacteria in China and description of Cryobacterium mengkeensis sp. nov. and Arthrobacter glacialis sp. nov.</title>
        <authorList>
            <person name="Liu Q."/>
            <person name="Xin Y.-H."/>
        </authorList>
    </citation>
    <scope>NUCLEOTIDE SEQUENCE [LARGE SCALE GENOMIC DNA]</scope>
    <source>
        <strain evidence="9 10">B7</strain>
    </source>
</reference>
<dbReference type="AlphaFoldDB" id="A0A2V5J9U0"/>
<dbReference type="Gene3D" id="3.40.50.720">
    <property type="entry name" value="NAD(P)-binding Rossmann-like Domain"/>
    <property type="match status" value="1"/>
</dbReference>
<accession>A0A2V5J9U0</accession>
<evidence type="ECO:0000256" key="6">
    <source>
        <dbReference type="ARBA" id="ARBA00023027"/>
    </source>
</evidence>
<dbReference type="InterPro" id="IPR002328">
    <property type="entry name" value="ADH_Zn_CS"/>
</dbReference>
<dbReference type="OrthoDB" id="241504at2"/>
<evidence type="ECO:0000313" key="9">
    <source>
        <dbReference type="EMBL" id="PYI40020.1"/>
    </source>
</evidence>
<dbReference type="Gene3D" id="3.90.180.10">
    <property type="entry name" value="Medium-chain alcohol dehydrogenases, catalytic domain"/>
    <property type="match status" value="1"/>
</dbReference>
<dbReference type="CDD" id="cd08282">
    <property type="entry name" value="PFDH_like"/>
    <property type="match status" value="1"/>
</dbReference>
<evidence type="ECO:0000259" key="7">
    <source>
        <dbReference type="Pfam" id="PF01262"/>
    </source>
</evidence>
<keyword evidence="4" id="KW-0862">Zinc</keyword>
<dbReference type="SUPFAM" id="SSF50129">
    <property type="entry name" value="GroES-like"/>
    <property type="match status" value="1"/>
</dbReference>
<dbReference type="SUPFAM" id="SSF51735">
    <property type="entry name" value="NAD(P)-binding Rossmann-fold domains"/>
    <property type="match status" value="1"/>
</dbReference>
<dbReference type="EMBL" id="QJVC01000001">
    <property type="protein sequence ID" value="PYI40020.1"/>
    <property type="molecule type" value="Genomic_DNA"/>
</dbReference>
<evidence type="ECO:0000259" key="8">
    <source>
        <dbReference type="Pfam" id="PF08240"/>
    </source>
</evidence>
<dbReference type="PANTHER" id="PTHR42813">
    <property type="entry name" value="ZINC-TYPE ALCOHOL DEHYDROGENASE-LIKE"/>
    <property type="match status" value="1"/>
</dbReference>
<protein>
    <submittedName>
        <fullName evidence="9">Formaldehyde dehydrogenase, glutathione-independent</fullName>
    </submittedName>
</protein>
<dbReference type="GO" id="GO:0008270">
    <property type="term" value="F:zinc ion binding"/>
    <property type="evidence" value="ECO:0007669"/>
    <property type="project" value="InterPro"/>
</dbReference>
<feature type="domain" description="Alcohol dehydrogenase-like N-terminal" evidence="8">
    <location>
        <begin position="43"/>
        <end position="162"/>
    </location>
</feature>
<gene>
    <name evidence="9" type="primary">fdhA</name>
    <name evidence="9" type="ORF">CVS30_00320</name>
</gene>
<keyword evidence="3" id="KW-0479">Metal-binding</keyword>
<dbReference type="Pfam" id="PF08240">
    <property type="entry name" value="ADH_N"/>
    <property type="match status" value="1"/>
</dbReference>
<evidence type="ECO:0000313" key="10">
    <source>
        <dbReference type="Proteomes" id="UP000247980"/>
    </source>
</evidence>
<dbReference type="InterPro" id="IPR011032">
    <property type="entry name" value="GroES-like_sf"/>
</dbReference>
<proteinExistence type="inferred from homology"/>
<organism evidence="9 10">
    <name type="scientific">Arthrobacter psychrolactophilus</name>
    <dbReference type="NCBI Taxonomy" id="92442"/>
    <lineage>
        <taxon>Bacteria</taxon>
        <taxon>Bacillati</taxon>
        <taxon>Actinomycetota</taxon>
        <taxon>Actinomycetes</taxon>
        <taxon>Micrococcales</taxon>
        <taxon>Micrococcaceae</taxon>
        <taxon>Arthrobacter</taxon>
    </lineage>
</organism>
<comment type="caution">
    <text evidence="9">The sequence shown here is derived from an EMBL/GenBank/DDBJ whole genome shotgun (WGS) entry which is preliminary data.</text>
</comment>
<dbReference type="RefSeq" id="WP_110483347.1">
    <property type="nucleotide sequence ID" value="NZ_QJVC01000001.1"/>
</dbReference>
<keyword evidence="10" id="KW-1185">Reference proteome</keyword>
<dbReference type="PROSITE" id="PS00059">
    <property type="entry name" value="ADH_ZINC"/>
    <property type="match status" value="1"/>
</dbReference>
<evidence type="ECO:0000256" key="3">
    <source>
        <dbReference type="ARBA" id="ARBA00022723"/>
    </source>
</evidence>
<evidence type="ECO:0000256" key="2">
    <source>
        <dbReference type="ARBA" id="ARBA00008072"/>
    </source>
</evidence>
<dbReference type="InterPro" id="IPR007698">
    <property type="entry name" value="AlaDH/PNT_NAD(H)-bd"/>
</dbReference>
<keyword evidence="5" id="KW-0560">Oxidoreductase</keyword>
<evidence type="ECO:0000256" key="4">
    <source>
        <dbReference type="ARBA" id="ARBA00022833"/>
    </source>
</evidence>
<comment type="cofactor">
    <cofactor evidence="1">
        <name>Zn(2+)</name>
        <dbReference type="ChEBI" id="CHEBI:29105"/>
    </cofactor>
</comment>
<evidence type="ECO:0000256" key="5">
    <source>
        <dbReference type="ARBA" id="ARBA00023002"/>
    </source>
</evidence>
<comment type="similarity">
    <text evidence="2">Belongs to the zinc-containing alcohol dehydrogenase family.</text>
</comment>
<dbReference type="GO" id="GO:0016491">
    <property type="term" value="F:oxidoreductase activity"/>
    <property type="evidence" value="ECO:0007669"/>
    <property type="project" value="UniProtKB-KW"/>
</dbReference>
<dbReference type="NCBIfam" id="TIGR02819">
    <property type="entry name" value="fdhA_non_GSH"/>
    <property type="match status" value="1"/>
</dbReference>
<keyword evidence="6" id="KW-0520">NAD</keyword>
<evidence type="ECO:0000256" key="1">
    <source>
        <dbReference type="ARBA" id="ARBA00001947"/>
    </source>
</evidence>
<dbReference type="InterPro" id="IPR014184">
    <property type="entry name" value="HCHO_DH_non_GSH"/>
</dbReference>
<dbReference type="InterPro" id="IPR013154">
    <property type="entry name" value="ADH-like_N"/>
</dbReference>
<dbReference type="PANTHER" id="PTHR42813:SF3">
    <property type="entry name" value="GLUTATHIONE-INDEPENDENT FORMALDEHYDE DEHYDROGENASE"/>
    <property type="match status" value="1"/>
</dbReference>
<dbReference type="Proteomes" id="UP000247980">
    <property type="component" value="Unassembled WGS sequence"/>
</dbReference>
<dbReference type="InterPro" id="IPR036291">
    <property type="entry name" value="NAD(P)-bd_dom_sf"/>
</dbReference>
<name>A0A2V5J9U0_9MICC</name>